<name>A0AA39RTA5_ACESA</name>
<protein>
    <submittedName>
        <fullName evidence="1">Uncharacterized protein</fullName>
    </submittedName>
</protein>
<dbReference type="EMBL" id="JAUESC010000385">
    <property type="protein sequence ID" value="KAK0579982.1"/>
    <property type="molecule type" value="Genomic_DNA"/>
</dbReference>
<dbReference type="AlphaFoldDB" id="A0AA39RTA5"/>
<proteinExistence type="predicted"/>
<evidence type="ECO:0000313" key="1">
    <source>
        <dbReference type="EMBL" id="KAK0579982.1"/>
    </source>
</evidence>
<sequence length="98" mass="11020">MPSGNPSSLKEALLATTFFQDPHKEISALLANYSKDPESEAQLKVLLPQIISVFGADKSVKEMIEVLKTHRVLTLQWHSGPMRLFKVLQKVHHVFAEP</sequence>
<evidence type="ECO:0000313" key="2">
    <source>
        <dbReference type="Proteomes" id="UP001168877"/>
    </source>
</evidence>
<dbReference type="Proteomes" id="UP001168877">
    <property type="component" value="Unassembled WGS sequence"/>
</dbReference>
<accession>A0AA39RTA5</accession>
<reference evidence="1" key="2">
    <citation type="submission" date="2023-06" db="EMBL/GenBank/DDBJ databases">
        <authorList>
            <person name="Swenson N.G."/>
            <person name="Wegrzyn J.L."/>
            <person name="Mcevoy S.L."/>
        </authorList>
    </citation>
    <scope>NUCLEOTIDE SEQUENCE</scope>
    <source>
        <strain evidence="1">NS2018</strain>
        <tissue evidence="1">Leaf</tissue>
    </source>
</reference>
<comment type="caution">
    <text evidence="1">The sequence shown here is derived from an EMBL/GenBank/DDBJ whole genome shotgun (WGS) entry which is preliminary data.</text>
</comment>
<keyword evidence="2" id="KW-1185">Reference proteome</keyword>
<reference evidence="1" key="1">
    <citation type="journal article" date="2022" name="Plant J.">
        <title>Strategies of tolerance reflected in two North American maple genomes.</title>
        <authorList>
            <person name="McEvoy S.L."/>
            <person name="Sezen U.U."/>
            <person name="Trouern-Trend A."/>
            <person name="McMahon S.M."/>
            <person name="Schaberg P.G."/>
            <person name="Yang J."/>
            <person name="Wegrzyn J.L."/>
            <person name="Swenson N.G."/>
        </authorList>
    </citation>
    <scope>NUCLEOTIDE SEQUENCE</scope>
    <source>
        <strain evidence="1">NS2018</strain>
    </source>
</reference>
<gene>
    <name evidence="1" type="ORF">LWI29_034470</name>
</gene>
<organism evidence="1 2">
    <name type="scientific">Acer saccharum</name>
    <name type="common">Sugar maple</name>
    <dbReference type="NCBI Taxonomy" id="4024"/>
    <lineage>
        <taxon>Eukaryota</taxon>
        <taxon>Viridiplantae</taxon>
        <taxon>Streptophyta</taxon>
        <taxon>Embryophyta</taxon>
        <taxon>Tracheophyta</taxon>
        <taxon>Spermatophyta</taxon>
        <taxon>Magnoliopsida</taxon>
        <taxon>eudicotyledons</taxon>
        <taxon>Gunneridae</taxon>
        <taxon>Pentapetalae</taxon>
        <taxon>rosids</taxon>
        <taxon>malvids</taxon>
        <taxon>Sapindales</taxon>
        <taxon>Sapindaceae</taxon>
        <taxon>Hippocastanoideae</taxon>
        <taxon>Acereae</taxon>
        <taxon>Acer</taxon>
    </lineage>
</organism>